<dbReference type="Proteomes" id="UP001519863">
    <property type="component" value="Unassembled WGS sequence"/>
</dbReference>
<organism evidence="1 2">
    <name type="scientific">Actinoplanes hulinensis</name>
    <dbReference type="NCBI Taxonomy" id="1144547"/>
    <lineage>
        <taxon>Bacteria</taxon>
        <taxon>Bacillati</taxon>
        <taxon>Actinomycetota</taxon>
        <taxon>Actinomycetes</taxon>
        <taxon>Micromonosporales</taxon>
        <taxon>Micromonosporaceae</taxon>
        <taxon>Actinoplanes</taxon>
    </lineage>
</organism>
<protein>
    <recommendedName>
        <fullName evidence="3">NYN domain-containing protein</fullName>
    </recommendedName>
</protein>
<dbReference type="InterPro" id="IPR036052">
    <property type="entry name" value="TrpB-like_PALP_sf"/>
</dbReference>
<evidence type="ECO:0000313" key="2">
    <source>
        <dbReference type="Proteomes" id="UP001519863"/>
    </source>
</evidence>
<name>A0ABS7B1Q2_9ACTN</name>
<evidence type="ECO:0000313" key="1">
    <source>
        <dbReference type="EMBL" id="MBW6434965.1"/>
    </source>
</evidence>
<gene>
    <name evidence="1" type="ORF">KZ829_14580</name>
</gene>
<accession>A0ABS7B1Q2</accession>
<reference evidence="1 2" key="1">
    <citation type="journal article" date="2013" name="Antonie Van Leeuwenhoek">
        <title>Actinoplanes hulinensis sp. nov., a novel actinomycete isolated from soybean root (Glycine max (L.) Merr).</title>
        <authorList>
            <person name="Shen Y."/>
            <person name="Liu C."/>
            <person name="Wang X."/>
            <person name="Zhao J."/>
            <person name="Jia F."/>
            <person name="Zhang Y."/>
            <person name="Wang L."/>
            <person name="Yang D."/>
            <person name="Xiang W."/>
        </authorList>
    </citation>
    <scope>NUCLEOTIDE SEQUENCE [LARGE SCALE GENOMIC DNA]</scope>
    <source>
        <strain evidence="1 2">NEAU-M9</strain>
    </source>
</reference>
<dbReference type="EMBL" id="JAHXZI010000007">
    <property type="protein sequence ID" value="MBW6434965.1"/>
    <property type="molecule type" value="Genomic_DNA"/>
</dbReference>
<dbReference type="RefSeq" id="WP_220144436.1">
    <property type="nucleotide sequence ID" value="NZ_JAHXZI010000007.1"/>
</dbReference>
<evidence type="ECO:0008006" key="3">
    <source>
        <dbReference type="Google" id="ProtNLM"/>
    </source>
</evidence>
<keyword evidence="2" id="KW-1185">Reference proteome</keyword>
<sequence>MPADNVTHSDATDLCRIYGLPDETREQLMELACGRSGRTHSGCTDHQPCGSSSTRLSYEQLQHVSEVVSAGGCDSVRRRGAPRAQERPDGVHPGAIQAIREEGAAVTVVSGDYDTAVRAARTEHGLLVQDTAWPGHERVPAGSSTAALHQLRPGGSVSLLATEGSAANPGSG</sequence>
<comment type="caution">
    <text evidence="1">The sequence shown here is derived from an EMBL/GenBank/DDBJ whole genome shotgun (WGS) entry which is preliminary data.</text>
</comment>
<dbReference type="Gene3D" id="3.40.50.1100">
    <property type="match status" value="1"/>
</dbReference>
<proteinExistence type="predicted"/>